<comment type="caution">
    <text evidence="7">The sequence shown here is derived from an EMBL/GenBank/DDBJ whole genome shotgun (WGS) entry which is preliminary data.</text>
</comment>
<name>A0ABW9HJE9_9ACTN</name>
<dbReference type="Proteomes" id="UP001631957">
    <property type="component" value="Unassembled WGS sequence"/>
</dbReference>
<gene>
    <name evidence="7" type="ORF">ACKI18_05595</name>
</gene>
<accession>A0ABW9HJE9</accession>
<dbReference type="PANTHER" id="PTHR43654">
    <property type="entry name" value="GLUTAMATE 5-KINASE"/>
    <property type="match status" value="1"/>
</dbReference>
<feature type="domain" description="Aspartate/glutamate/uridylate kinase" evidence="6">
    <location>
        <begin position="66"/>
        <end position="311"/>
    </location>
</feature>
<organism evidence="7 8">
    <name type="scientific">Streptomyces niveiscabiei</name>
    <dbReference type="NCBI Taxonomy" id="164115"/>
    <lineage>
        <taxon>Bacteria</taxon>
        <taxon>Bacillati</taxon>
        <taxon>Actinomycetota</taxon>
        <taxon>Actinomycetes</taxon>
        <taxon>Kitasatosporales</taxon>
        <taxon>Streptomycetaceae</taxon>
        <taxon>Streptomyces</taxon>
    </lineage>
</organism>
<keyword evidence="3" id="KW-0418">Kinase</keyword>
<feature type="region of interest" description="Disordered" evidence="5">
    <location>
        <begin position="1"/>
        <end position="59"/>
    </location>
</feature>
<sequence>MSGVRAGGASRPGPSGTPGSAHPGGDAGPGTPLRAPAATPAATLPSPAEAPRAARPSRADAGAPDLLVLKVGGSLVSDKRADDGIDADALAGYARQVAGLVRERPGRVVFVAGGGAFGHGAVRDLRADDPFTALELTRATFTVKWAWVNALRDAGVAAMPLQVAALAWDRRPAGRVGDADPRTVGAGTGEEVEADRTVLRKLLDAGAVPVLSGDCVLAADGRLRILGSDHVPGLLLDAGFGRVRIVTLTNVSGVLADGPAGTEVVPFVDPDAPGTAHDLVWESASWDTSDAMHGKLRALTSHARRGGECLIMRGDPDTPTLTHLFAPVAAWPPALPHTLITRRTPADAST</sequence>
<keyword evidence="2" id="KW-0547">Nucleotide-binding</keyword>
<keyword evidence="1" id="KW-0808">Transferase</keyword>
<dbReference type="Pfam" id="PF00696">
    <property type="entry name" value="AA_kinase"/>
    <property type="match status" value="1"/>
</dbReference>
<keyword evidence="8" id="KW-1185">Reference proteome</keyword>
<evidence type="ECO:0000256" key="1">
    <source>
        <dbReference type="ARBA" id="ARBA00022679"/>
    </source>
</evidence>
<evidence type="ECO:0000256" key="3">
    <source>
        <dbReference type="ARBA" id="ARBA00022777"/>
    </source>
</evidence>
<dbReference type="InterPro" id="IPR036393">
    <property type="entry name" value="AceGlu_kinase-like_sf"/>
</dbReference>
<dbReference type="InterPro" id="IPR001048">
    <property type="entry name" value="Asp/Glu/Uridylate_kinase"/>
</dbReference>
<evidence type="ECO:0000259" key="6">
    <source>
        <dbReference type="Pfam" id="PF00696"/>
    </source>
</evidence>
<dbReference type="SUPFAM" id="SSF53633">
    <property type="entry name" value="Carbamate kinase-like"/>
    <property type="match status" value="1"/>
</dbReference>
<evidence type="ECO:0000313" key="8">
    <source>
        <dbReference type="Proteomes" id="UP001631957"/>
    </source>
</evidence>
<protein>
    <recommendedName>
        <fullName evidence="6">Aspartate/glutamate/uridylate kinase domain-containing protein</fullName>
    </recommendedName>
</protein>
<keyword evidence="4" id="KW-0067">ATP-binding</keyword>
<dbReference type="RefSeq" id="WP_409120596.1">
    <property type="nucleotide sequence ID" value="NZ_JBJVNI010000003.1"/>
</dbReference>
<evidence type="ECO:0000256" key="2">
    <source>
        <dbReference type="ARBA" id="ARBA00022741"/>
    </source>
</evidence>
<proteinExistence type="predicted"/>
<evidence type="ECO:0000313" key="7">
    <source>
        <dbReference type="EMBL" id="MFM9608182.1"/>
    </source>
</evidence>
<dbReference type="PANTHER" id="PTHR43654:SF1">
    <property type="entry name" value="ISOPENTENYL PHOSPHATE KINASE"/>
    <property type="match status" value="1"/>
</dbReference>
<dbReference type="Gene3D" id="3.40.1160.10">
    <property type="entry name" value="Acetylglutamate kinase-like"/>
    <property type="match status" value="1"/>
</dbReference>
<evidence type="ECO:0000256" key="5">
    <source>
        <dbReference type="SAM" id="MobiDB-lite"/>
    </source>
</evidence>
<feature type="compositionally biased region" description="Low complexity" evidence="5">
    <location>
        <begin position="29"/>
        <end position="59"/>
    </location>
</feature>
<reference evidence="7 8" key="1">
    <citation type="submission" date="2024-12" db="EMBL/GenBank/DDBJ databases">
        <title>Forecasting of Potato common scab and diversities of Pathogenic streptomyces spp. in china.</title>
        <authorList>
            <person name="Handique U."/>
            <person name="Wu J."/>
        </authorList>
    </citation>
    <scope>NUCLEOTIDE SEQUENCE [LARGE SCALE GENOMIC DNA]</scope>
    <source>
        <strain evidence="7 8">ZRIMU1530</strain>
    </source>
</reference>
<dbReference type="EMBL" id="JBJVNI010000003">
    <property type="protein sequence ID" value="MFM9608182.1"/>
    <property type="molecule type" value="Genomic_DNA"/>
</dbReference>
<evidence type="ECO:0000256" key="4">
    <source>
        <dbReference type="ARBA" id="ARBA00022840"/>
    </source>
</evidence>